<reference evidence="1" key="1">
    <citation type="journal article" date="2020" name="Nature">
        <title>Giant virus diversity and host interactions through global metagenomics.</title>
        <authorList>
            <person name="Schulz F."/>
            <person name="Roux S."/>
            <person name="Paez-Espino D."/>
            <person name="Jungbluth S."/>
            <person name="Walsh D.A."/>
            <person name="Denef V.J."/>
            <person name="McMahon K.D."/>
            <person name="Konstantinidis K.T."/>
            <person name="Eloe-Fadrosh E.A."/>
            <person name="Kyrpides N.C."/>
            <person name="Woyke T."/>
        </authorList>
    </citation>
    <scope>NUCLEOTIDE SEQUENCE</scope>
    <source>
        <strain evidence="1">GVMAG-M-3300023174-182</strain>
    </source>
</reference>
<organism evidence="1">
    <name type="scientific">viral metagenome</name>
    <dbReference type="NCBI Taxonomy" id="1070528"/>
    <lineage>
        <taxon>unclassified sequences</taxon>
        <taxon>metagenomes</taxon>
        <taxon>organismal metagenomes</taxon>
    </lineage>
</organism>
<dbReference type="InterPro" id="IPR014903">
    <property type="entry name" value="DUF1796"/>
</dbReference>
<proteinExistence type="predicted"/>
<dbReference type="AlphaFoldDB" id="A0A6C0DIG4"/>
<dbReference type="Pfam" id="PF08795">
    <property type="entry name" value="DUF1796"/>
    <property type="match status" value="1"/>
</dbReference>
<evidence type="ECO:0000313" key="1">
    <source>
        <dbReference type="EMBL" id="QHT16030.1"/>
    </source>
</evidence>
<protein>
    <submittedName>
        <fullName evidence="1">Uncharacterized protein</fullName>
    </submittedName>
</protein>
<accession>A0A6C0DIG4</accession>
<dbReference type="EMBL" id="MN739615">
    <property type="protein sequence ID" value="QHT16030.1"/>
    <property type="molecule type" value="Genomic_DNA"/>
</dbReference>
<sequence length="206" mass="24523">MYLSLSSSYAANACAVRQSIINYTKNSNETQFFDWLVTSLKSVNEVLEGRPILFETNYIYPNPLNTTSINFNNFDLLVSHHDINEFNDNSINEITEKYIRRKKRLINTIKEQHKINFIRYCKNQQNIEEEEIINFYKNINIINPNLVFNFILISDCDDIIIPNNLCRDNFIYINLNNYIDNDVINEENEYFKIIKKYKCIFDIVKV</sequence>
<name>A0A6C0DIG4_9ZZZZ</name>